<organism evidence="1 2">
    <name type="scientific">Macrostomum lignano</name>
    <dbReference type="NCBI Taxonomy" id="282301"/>
    <lineage>
        <taxon>Eukaryota</taxon>
        <taxon>Metazoa</taxon>
        <taxon>Spiralia</taxon>
        <taxon>Lophotrochozoa</taxon>
        <taxon>Platyhelminthes</taxon>
        <taxon>Rhabditophora</taxon>
        <taxon>Macrostomorpha</taxon>
        <taxon>Macrostomida</taxon>
        <taxon>Macrostomidae</taxon>
        <taxon>Macrostomum</taxon>
    </lineage>
</organism>
<protein>
    <submittedName>
        <fullName evidence="2">TetR_C_16 domain-containing protein</fullName>
    </submittedName>
</protein>
<evidence type="ECO:0000313" key="2">
    <source>
        <dbReference type="WBParaSite" id="maker-unitig_32282-snap-gene-0.2-mRNA-1"/>
    </source>
</evidence>
<reference evidence="2" key="1">
    <citation type="submission" date="2016-11" db="UniProtKB">
        <authorList>
            <consortium name="WormBaseParasite"/>
        </authorList>
    </citation>
    <scope>IDENTIFICATION</scope>
</reference>
<keyword evidence="1" id="KW-1185">Reference proteome</keyword>
<dbReference type="Proteomes" id="UP000095280">
    <property type="component" value="Unplaced"/>
</dbReference>
<dbReference type="WBParaSite" id="maker-unitig_32282-snap-gene-0.2-mRNA-1">
    <property type="protein sequence ID" value="maker-unitig_32282-snap-gene-0.2-mRNA-1"/>
    <property type="gene ID" value="maker-unitig_32282-snap-gene-0.2"/>
</dbReference>
<name>A0A1I8FF57_9PLAT</name>
<evidence type="ECO:0000313" key="1">
    <source>
        <dbReference type="Proteomes" id="UP000095280"/>
    </source>
</evidence>
<accession>A0A1I8FF57</accession>
<proteinExistence type="predicted"/>
<sequence length="62" mass="6353">MPGSSGSPCSICICTARLASLWLNTLFGGSSMRTAGLTDDQIVGVIVGALHRMYPIAAAGQQ</sequence>
<dbReference type="AlphaFoldDB" id="A0A1I8FF57"/>